<reference evidence="2 3" key="1">
    <citation type="submission" date="2024-01" db="EMBL/GenBank/DDBJ databases">
        <title>The complete chloroplast genome sequence of Lithospermum erythrorhizon: insights into the phylogenetic relationship among Boraginaceae species and the maternal lineages of purple gromwells.</title>
        <authorList>
            <person name="Okada T."/>
            <person name="Watanabe K."/>
        </authorList>
    </citation>
    <scope>NUCLEOTIDE SEQUENCE [LARGE SCALE GENOMIC DNA]</scope>
</reference>
<keyword evidence="3" id="KW-1185">Reference proteome</keyword>
<dbReference type="AlphaFoldDB" id="A0AAV3R4K5"/>
<name>A0AAV3R4K5_LITER</name>
<accession>A0AAV3R4K5</accession>
<evidence type="ECO:0000256" key="1">
    <source>
        <dbReference type="SAM" id="MobiDB-lite"/>
    </source>
</evidence>
<sequence length="177" mass="20414">MISLNNGLVQLKTQKDVDDMLEWTKGVREIGIYVTYPSQKLANRLILGEIYGAFKRMCPKATLKEINDEEARLLGYKGDENSKNEKVNIRLLEWYPMQMVEEEVRGGKLENEDTDYEASTKMERGAFYIEEDEAFEDMRLVLNDIGPLSEGRFEHSDQLVELSGEEEEDDEVCSSSR</sequence>
<protein>
    <submittedName>
        <fullName evidence="2">Uncharacterized protein</fullName>
    </submittedName>
</protein>
<evidence type="ECO:0000313" key="2">
    <source>
        <dbReference type="EMBL" id="GAA0171280.1"/>
    </source>
</evidence>
<gene>
    <name evidence="2" type="ORF">LIER_25352</name>
</gene>
<proteinExistence type="predicted"/>
<comment type="caution">
    <text evidence="2">The sequence shown here is derived from an EMBL/GenBank/DDBJ whole genome shotgun (WGS) entry which is preliminary data.</text>
</comment>
<dbReference type="Proteomes" id="UP001454036">
    <property type="component" value="Unassembled WGS sequence"/>
</dbReference>
<feature type="compositionally biased region" description="Acidic residues" evidence="1">
    <location>
        <begin position="163"/>
        <end position="177"/>
    </location>
</feature>
<evidence type="ECO:0000313" key="3">
    <source>
        <dbReference type="Proteomes" id="UP001454036"/>
    </source>
</evidence>
<organism evidence="2 3">
    <name type="scientific">Lithospermum erythrorhizon</name>
    <name type="common">Purple gromwell</name>
    <name type="synonym">Lithospermum officinale var. erythrorhizon</name>
    <dbReference type="NCBI Taxonomy" id="34254"/>
    <lineage>
        <taxon>Eukaryota</taxon>
        <taxon>Viridiplantae</taxon>
        <taxon>Streptophyta</taxon>
        <taxon>Embryophyta</taxon>
        <taxon>Tracheophyta</taxon>
        <taxon>Spermatophyta</taxon>
        <taxon>Magnoliopsida</taxon>
        <taxon>eudicotyledons</taxon>
        <taxon>Gunneridae</taxon>
        <taxon>Pentapetalae</taxon>
        <taxon>asterids</taxon>
        <taxon>lamiids</taxon>
        <taxon>Boraginales</taxon>
        <taxon>Boraginaceae</taxon>
        <taxon>Boraginoideae</taxon>
        <taxon>Lithospermeae</taxon>
        <taxon>Lithospermum</taxon>
    </lineage>
</organism>
<feature type="region of interest" description="Disordered" evidence="1">
    <location>
        <begin position="156"/>
        <end position="177"/>
    </location>
</feature>
<dbReference type="EMBL" id="BAABME010007606">
    <property type="protein sequence ID" value="GAA0171280.1"/>
    <property type="molecule type" value="Genomic_DNA"/>
</dbReference>